<feature type="domain" description="Alpha-D-phosphohexomutase alpha/beta/alpha" evidence="9">
    <location>
        <begin position="160"/>
        <end position="260"/>
    </location>
</feature>
<dbReference type="GO" id="GO:0046872">
    <property type="term" value="F:metal ion binding"/>
    <property type="evidence" value="ECO:0007669"/>
    <property type="project" value="UniProtKB-KW"/>
</dbReference>
<evidence type="ECO:0000256" key="3">
    <source>
        <dbReference type="ARBA" id="ARBA00022553"/>
    </source>
</evidence>
<organism evidence="11">
    <name type="scientific">freshwater metagenome</name>
    <dbReference type="NCBI Taxonomy" id="449393"/>
    <lineage>
        <taxon>unclassified sequences</taxon>
        <taxon>metagenomes</taxon>
        <taxon>ecological metagenomes</taxon>
    </lineage>
</organism>
<reference evidence="11" key="1">
    <citation type="submission" date="2020-05" db="EMBL/GenBank/DDBJ databases">
        <authorList>
            <person name="Chiriac C."/>
            <person name="Salcher M."/>
            <person name="Ghai R."/>
            <person name="Kavagutti S V."/>
        </authorList>
    </citation>
    <scope>NUCLEOTIDE SEQUENCE</scope>
</reference>
<sequence>MSTDPAVLDHIVKAYDVRGTTPDQMNEDVAFALGVAFAEFVQTTSVIVARDMRTTGEVLSQAFSRGVQSRGINIIDLGLASTDLVYFAAGVLNAPGAMFTASHNPAEYNGIKFCLSGARPVGIDTGLGQIRDIAKAVLVGNGPTAKGTQGSYSTQNMLDQFADHVVSFINVEDIAPMRVVADTANGMGGLIVPVVFDRLQMIELEIMYPELDGTFPNHPADPIQPANQRDLQARVLSGSFDLGLAFDGDADRVFVVDEKGRGLSGSTTTAILAAGVLRAHPGATVLYNLICSRSVPEVIIEHGGVPVRTKVGHSNIKQVMADTGAVFGGEHSAHYYFLDNYRADSGIIATMFMLQELSRAKMPLSQFRQPFERYEASGEINTSVESAEAVMQAVAKVYQQFPQDWIDGLTVDCGNWWFNLRASNTEPLLRLNLEAATRDECDNHVAEVLSLVTSI</sequence>
<dbReference type="SUPFAM" id="SSF55957">
    <property type="entry name" value="Phosphoglucomutase, C-terminal domain"/>
    <property type="match status" value="1"/>
</dbReference>
<name>A0A6J6LDX8_9ZZZZ</name>
<keyword evidence="5" id="KW-0460">Magnesium</keyword>
<dbReference type="InterPro" id="IPR005844">
    <property type="entry name" value="A-D-PHexomutase_a/b/a-I"/>
</dbReference>
<dbReference type="Gene3D" id="3.40.120.10">
    <property type="entry name" value="Alpha-D-Glucose-1,6-Bisphosphate, subunit A, domain 3"/>
    <property type="match status" value="3"/>
</dbReference>
<comment type="similarity">
    <text evidence="2">Belongs to the phosphohexose mutase family.</text>
</comment>
<feature type="domain" description="Alpha-D-phosphohexomutase C-terminal" evidence="7">
    <location>
        <begin position="379"/>
        <end position="448"/>
    </location>
</feature>
<dbReference type="SUPFAM" id="SSF53738">
    <property type="entry name" value="Phosphoglucomutase, first 3 domains"/>
    <property type="match status" value="3"/>
</dbReference>
<dbReference type="CDD" id="cd03089">
    <property type="entry name" value="PMM_PGM"/>
    <property type="match status" value="1"/>
</dbReference>
<dbReference type="PRINTS" id="PR00509">
    <property type="entry name" value="PGMPMM"/>
</dbReference>
<evidence type="ECO:0000259" key="7">
    <source>
        <dbReference type="Pfam" id="PF00408"/>
    </source>
</evidence>
<evidence type="ECO:0000259" key="8">
    <source>
        <dbReference type="Pfam" id="PF02878"/>
    </source>
</evidence>
<dbReference type="InterPro" id="IPR016055">
    <property type="entry name" value="A-D-PHexomutase_a/b/a-I/II/III"/>
</dbReference>
<dbReference type="Pfam" id="PF02878">
    <property type="entry name" value="PGM_PMM_I"/>
    <property type="match status" value="1"/>
</dbReference>
<evidence type="ECO:0000256" key="4">
    <source>
        <dbReference type="ARBA" id="ARBA00022723"/>
    </source>
</evidence>
<evidence type="ECO:0000256" key="1">
    <source>
        <dbReference type="ARBA" id="ARBA00001946"/>
    </source>
</evidence>
<dbReference type="InterPro" id="IPR005841">
    <property type="entry name" value="Alpha-D-phosphohexomutase_SF"/>
</dbReference>
<evidence type="ECO:0000259" key="10">
    <source>
        <dbReference type="Pfam" id="PF02880"/>
    </source>
</evidence>
<keyword evidence="4" id="KW-0479">Metal-binding</keyword>
<dbReference type="GO" id="GO:0016868">
    <property type="term" value="F:intramolecular phosphotransferase activity"/>
    <property type="evidence" value="ECO:0007669"/>
    <property type="project" value="InterPro"/>
</dbReference>
<protein>
    <submittedName>
        <fullName evidence="11">Unannotated protein</fullName>
    </submittedName>
</protein>
<gene>
    <name evidence="11" type="ORF">UFOPK2169_01332</name>
</gene>
<dbReference type="InterPro" id="IPR005845">
    <property type="entry name" value="A-D-PHexomutase_a/b/a-II"/>
</dbReference>
<proteinExistence type="inferred from homology"/>
<accession>A0A6J6LDX8</accession>
<feature type="domain" description="Alpha-D-phosphohexomutase alpha/beta/alpha" evidence="10">
    <location>
        <begin position="265"/>
        <end position="374"/>
    </location>
</feature>
<evidence type="ECO:0000259" key="9">
    <source>
        <dbReference type="Pfam" id="PF02879"/>
    </source>
</evidence>
<dbReference type="PANTHER" id="PTHR43771:SF1">
    <property type="entry name" value="PHOSPHOMANNOMUTASE"/>
    <property type="match status" value="1"/>
</dbReference>
<dbReference type="GO" id="GO:0005975">
    <property type="term" value="P:carbohydrate metabolic process"/>
    <property type="evidence" value="ECO:0007669"/>
    <property type="project" value="InterPro"/>
</dbReference>
<dbReference type="InterPro" id="IPR036900">
    <property type="entry name" value="A-D-PHexomutase_C_sf"/>
</dbReference>
<dbReference type="InterPro" id="IPR005843">
    <property type="entry name" value="A-D-PHexomutase_C"/>
</dbReference>
<evidence type="ECO:0000313" key="11">
    <source>
        <dbReference type="EMBL" id="CAB4659892.1"/>
    </source>
</evidence>
<dbReference type="EMBL" id="CAEZWE010000062">
    <property type="protein sequence ID" value="CAB4659892.1"/>
    <property type="molecule type" value="Genomic_DNA"/>
</dbReference>
<comment type="cofactor">
    <cofactor evidence="1">
        <name>Mg(2+)</name>
        <dbReference type="ChEBI" id="CHEBI:18420"/>
    </cofactor>
</comment>
<dbReference type="Pfam" id="PF02879">
    <property type="entry name" value="PGM_PMM_II"/>
    <property type="match status" value="1"/>
</dbReference>
<evidence type="ECO:0000256" key="2">
    <source>
        <dbReference type="ARBA" id="ARBA00010231"/>
    </source>
</evidence>
<feature type="domain" description="Alpha-D-phosphohexomutase alpha/beta/alpha" evidence="8">
    <location>
        <begin position="11"/>
        <end position="125"/>
    </location>
</feature>
<keyword evidence="6" id="KW-0413">Isomerase</keyword>
<dbReference type="Pfam" id="PF02880">
    <property type="entry name" value="PGM_PMM_III"/>
    <property type="match status" value="1"/>
</dbReference>
<dbReference type="AlphaFoldDB" id="A0A6J6LDX8"/>
<evidence type="ECO:0000256" key="5">
    <source>
        <dbReference type="ARBA" id="ARBA00022842"/>
    </source>
</evidence>
<dbReference type="PANTHER" id="PTHR43771">
    <property type="entry name" value="PHOSPHOMANNOMUTASE"/>
    <property type="match status" value="1"/>
</dbReference>
<keyword evidence="3" id="KW-0597">Phosphoprotein</keyword>
<evidence type="ECO:0000256" key="6">
    <source>
        <dbReference type="ARBA" id="ARBA00023235"/>
    </source>
</evidence>
<dbReference type="Pfam" id="PF00408">
    <property type="entry name" value="PGM_PMM_IV"/>
    <property type="match status" value="1"/>
</dbReference>
<dbReference type="InterPro" id="IPR005846">
    <property type="entry name" value="A-D-PHexomutase_a/b/a-III"/>
</dbReference>
<dbReference type="Gene3D" id="3.30.310.50">
    <property type="entry name" value="Alpha-D-phosphohexomutase, C-terminal domain"/>
    <property type="match status" value="1"/>
</dbReference>